<keyword evidence="1 2" id="KW-0416">Keratin</keyword>
<comment type="similarity">
    <text evidence="2">Belongs to the PMG family.</text>
</comment>
<dbReference type="Pfam" id="PF05287">
    <property type="entry name" value="PMG"/>
    <property type="match status" value="1"/>
</dbReference>
<accession>A0A6P3E7K8</accession>
<dbReference type="AlphaFoldDB" id="A0A6P3E7K8"/>
<evidence type="ECO:0000256" key="1">
    <source>
        <dbReference type="ARBA" id="ARBA00022744"/>
    </source>
</evidence>
<comment type="subunit">
    <text evidence="2">Interacts with hair keratins.</text>
</comment>
<comment type="caution">
    <text evidence="3">The sequence shown here is derived from an EMBL/GenBank/DDBJ whole genome shotgun (WGS) entry which is preliminary data.</text>
</comment>
<dbReference type="GO" id="GO:0045095">
    <property type="term" value="C:keratin filament"/>
    <property type="evidence" value="ECO:0007669"/>
    <property type="project" value="UniProtKB-UniRule"/>
</dbReference>
<protein>
    <recommendedName>
        <fullName evidence="2">Keratin-associated protein</fullName>
    </recommendedName>
</protein>
<dbReference type="GO" id="GO:0005829">
    <property type="term" value="C:cytosol"/>
    <property type="evidence" value="ECO:0007669"/>
    <property type="project" value="UniProtKB-ARBA"/>
</dbReference>
<proteinExistence type="inferred from homology"/>
<evidence type="ECO:0000313" key="3">
    <source>
        <dbReference type="EMBL" id="KAG5215640.1"/>
    </source>
</evidence>
<dbReference type="OrthoDB" id="9835168at2759"/>
<evidence type="ECO:0000256" key="2">
    <source>
        <dbReference type="RuleBase" id="RU369044"/>
    </source>
</evidence>
<evidence type="ECO:0000313" key="4">
    <source>
        <dbReference type="Proteomes" id="UP000664991"/>
    </source>
</evidence>
<reference evidence="3 4" key="1">
    <citation type="submission" date="2020-12" db="EMBL/GenBank/DDBJ databases">
        <title>De novo assembly of Tibetan sheep genome.</title>
        <authorList>
            <person name="Li X."/>
        </authorList>
    </citation>
    <scope>NUCLEOTIDE SEQUENCE [LARGE SCALE GENOMIC DNA]</scope>
    <source>
        <tissue evidence="3">Heart</tissue>
    </source>
</reference>
<sequence length="164" mass="17629">MSYNCCSGNFSSRSLRDHLRYSGSSCGSSFPSNLVYRTDLYSPSSCQLGSSLYSQETCCEPIRTQTVVSSPCQTSCYRPRTSTFFSPCQTTCSGSLGFGSSNLQSAGHVFPSLGFGSGGFQSVGHSPNIFSSLSCRSSFYRPTFFSSRSGQSLSFQPTCGSGFY</sequence>
<organism evidence="3 4">
    <name type="scientific">Ovis aries</name>
    <name type="common">Sheep</name>
    <dbReference type="NCBI Taxonomy" id="9940"/>
    <lineage>
        <taxon>Eukaryota</taxon>
        <taxon>Metazoa</taxon>
        <taxon>Chordata</taxon>
        <taxon>Craniata</taxon>
        <taxon>Vertebrata</taxon>
        <taxon>Euteleostomi</taxon>
        <taxon>Mammalia</taxon>
        <taxon>Eutheria</taxon>
        <taxon>Laurasiatheria</taxon>
        <taxon>Artiodactyla</taxon>
        <taxon>Ruminantia</taxon>
        <taxon>Pecora</taxon>
        <taxon>Bovidae</taxon>
        <taxon>Caprinae</taxon>
        <taxon>Ovis</taxon>
    </lineage>
</organism>
<gene>
    <name evidence="3" type="ORF">JEQ12_001216</name>
</gene>
<name>A0A6P3E7K8_SHEEP</name>
<comment type="function">
    <text evidence="2">In the hair cortex, hair keratin intermediate filaments are embedded in an interfilamentous matrix, consisting of hair keratin-associated proteins (KRTAP), which are essential for the formation of a rigid and resistant hair shaft through their extensive disulfide bond cross-linking with abundant cysteine residues of hair keratins. The matrix proteins include the high-sulfur and high-glycine-tyrosine keratins.</text>
</comment>
<dbReference type="InterPro" id="IPR007951">
    <property type="entry name" value="KRTAP_PMG"/>
</dbReference>
<dbReference type="Proteomes" id="UP000664991">
    <property type="component" value="Unassembled WGS sequence"/>
</dbReference>
<dbReference type="EMBL" id="JAEMGP010000001">
    <property type="protein sequence ID" value="KAG5215640.1"/>
    <property type="molecule type" value="Genomic_DNA"/>
</dbReference>